<dbReference type="OrthoDB" id="5401254at2"/>
<dbReference type="Proteomes" id="UP000095347">
    <property type="component" value="Unassembled WGS sequence"/>
</dbReference>
<accession>A0A1E5Q8D2</accession>
<dbReference type="AlphaFoldDB" id="A0A1E5Q8D2"/>
<sequence>MTSPSNHFSLLLVPDASAGRRTRTIIAERKLGLGVKVVTWIELIEEARLAYLLSPLVDNWNDSVKLAIEETEEGYWRRSFNVDPSGTATAVAVALDEAIRYGTSENWSAPLLSKRTNSTLSDLWRLWEHMDFMLPPELMLIDEVRSGSERAISKFSVHKIDGWPRLDRFQSELLDLLSERGAEPNQNLLGILQEIYSLPTPSATTSAPQKLAHLCFTGSKGEIPVSDDIGFLVARDPLQEVECATGIIQSLTDKGVLPEEIGVLLPDAPYYAQAFADALTVIGQPIAGLTIKIPLRDLPLIKIGEHSRR</sequence>
<proteinExistence type="predicted"/>
<dbReference type="EMBL" id="MCGG01000021">
    <property type="protein sequence ID" value="OEJ67624.1"/>
    <property type="molecule type" value="Genomic_DNA"/>
</dbReference>
<evidence type="ECO:0000313" key="1">
    <source>
        <dbReference type="EMBL" id="OEJ67624.1"/>
    </source>
</evidence>
<reference evidence="2" key="1">
    <citation type="submission" date="2016-07" db="EMBL/GenBank/DDBJ databases">
        <authorList>
            <person name="Florea S."/>
            <person name="Webb J.S."/>
            <person name="Jaromczyk J."/>
            <person name="Schardl C.L."/>
        </authorList>
    </citation>
    <scope>NUCLEOTIDE SEQUENCE [LARGE SCALE GENOMIC DNA]</scope>
    <source>
        <strain evidence="2">MV-1</strain>
    </source>
</reference>
<protein>
    <submittedName>
        <fullName evidence="1">Uncharacterized protein</fullName>
    </submittedName>
</protein>
<dbReference type="STRING" id="28181.BEN30_09395"/>
<dbReference type="RefSeq" id="WP_069957777.1">
    <property type="nucleotide sequence ID" value="NZ_MCGG01000021.1"/>
</dbReference>
<evidence type="ECO:0000313" key="2">
    <source>
        <dbReference type="Proteomes" id="UP000095347"/>
    </source>
</evidence>
<name>A0A1E5Q8D2_9PROT</name>
<keyword evidence="2" id="KW-1185">Reference proteome</keyword>
<comment type="caution">
    <text evidence="1">The sequence shown here is derived from an EMBL/GenBank/DDBJ whole genome shotgun (WGS) entry which is preliminary data.</text>
</comment>
<organism evidence="1 2">
    <name type="scientific">Magnetovibrio blakemorei</name>
    <dbReference type="NCBI Taxonomy" id="28181"/>
    <lineage>
        <taxon>Bacteria</taxon>
        <taxon>Pseudomonadati</taxon>
        <taxon>Pseudomonadota</taxon>
        <taxon>Alphaproteobacteria</taxon>
        <taxon>Rhodospirillales</taxon>
        <taxon>Magnetovibrionaceae</taxon>
        <taxon>Magnetovibrio</taxon>
    </lineage>
</organism>
<gene>
    <name evidence="1" type="ORF">BEN30_09395</name>
</gene>